<dbReference type="PANTHER" id="PTHR43280:SF30">
    <property type="entry name" value="MMSAB OPERON REGULATORY PROTEIN"/>
    <property type="match status" value="1"/>
</dbReference>
<organism evidence="5 6">
    <name type="scientific">Cohnella hashimotonis</name>
    <dbReference type="NCBI Taxonomy" id="2826895"/>
    <lineage>
        <taxon>Bacteria</taxon>
        <taxon>Bacillati</taxon>
        <taxon>Bacillota</taxon>
        <taxon>Bacilli</taxon>
        <taxon>Bacillales</taxon>
        <taxon>Paenibacillaceae</taxon>
        <taxon>Cohnella</taxon>
    </lineage>
</organism>
<dbReference type="SUPFAM" id="SSF46689">
    <property type="entry name" value="Homeodomain-like"/>
    <property type="match status" value="2"/>
</dbReference>
<dbReference type="Pfam" id="PF02311">
    <property type="entry name" value="AraC_binding"/>
    <property type="match status" value="1"/>
</dbReference>
<comment type="caution">
    <text evidence="5">The sequence shown here is derived from an EMBL/GenBank/DDBJ whole genome shotgun (WGS) entry which is preliminary data.</text>
</comment>
<dbReference type="PANTHER" id="PTHR43280">
    <property type="entry name" value="ARAC-FAMILY TRANSCRIPTIONAL REGULATOR"/>
    <property type="match status" value="1"/>
</dbReference>
<dbReference type="SUPFAM" id="SSF51215">
    <property type="entry name" value="Regulatory protein AraC"/>
    <property type="match status" value="1"/>
</dbReference>
<dbReference type="InterPro" id="IPR003313">
    <property type="entry name" value="AraC-bd"/>
</dbReference>
<evidence type="ECO:0000256" key="1">
    <source>
        <dbReference type="ARBA" id="ARBA00023015"/>
    </source>
</evidence>
<gene>
    <name evidence="5" type="ORF">KB449_22710</name>
</gene>
<name>A0ABT6TLR2_9BACL</name>
<evidence type="ECO:0000313" key="6">
    <source>
        <dbReference type="Proteomes" id="UP001161691"/>
    </source>
</evidence>
<accession>A0ABT6TLR2</accession>
<dbReference type="SMART" id="SM00342">
    <property type="entry name" value="HTH_ARAC"/>
    <property type="match status" value="1"/>
</dbReference>
<keyword evidence="3" id="KW-0804">Transcription</keyword>
<dbReference type="InterPro" id="IPR018062">
    <property type="entry name" value="HTH_AraC-typ_CS"/>
</dbReference>
<evidence type="ECO:0000256" key="3">
    <source>
        <dbReference type="ARBA" id="ARBA00023163"/>
    </source>
</evidence>
<dbReference type="Gene3D" id="1.10.10.60">
    <property type="entry name" value="Homeodomain-like"/>
    <property type="match status" value="2"/>
</dbReference>
<evidence type="ECO:0000259" key="4">
    <source>
        <dbReference type="PROSITE" id="PS01124"/>
    </source>
</evidence>
<dbReference type="Pfam" id="PF12833">
    <property type="entry name" value="HTH_18"/>
    <property type="match status" value="1"/>
</dbReference>
<dbReference type="InterPro" id="IPR037923">
    <property type="entry name" value="HTH-like"/>
</dbReference>
<dbReference type="PROSITE" id="PS00041">
    <property type="entry name" value="HTH_ARAC_FAMILY_1"/>
    <property type="match status" value="1"/>
</dbReference>
<keyword evidence="1" id="KW-0805">Transcription regulation</keyword>
<sequence>MNESSARPDYDFDIAAIAHMTDRTANPDWKLTEVSYPNLDVLAFCRSGEAIYDIGGIRHRIQAGDLLLLPKGLVRSAYANPESPWSFCSVSFELRFLNNDTSRLFDSFETVIRSPRLYRMPALFAELLQVWTGKRSGYTVKCKSVIMDILYALIKERDRANYGTAHYSAIERTADLLMENYKQHYSIEELAAHAGLSPSHYRLLFKKITGMTAVQYQNHVRISIAKDLIASGECNVTEAALAVGYQDIYYFSRLFKKLVRESPSRYAKG</sequence>
<reference evidence="5" key="1">
    <citation type="submission" date="2023-04" db="EMBL/GenBank/DDBJ databases">
        <title>Comparative genomic analysis of Cohnella hashimotonis sp. nov., isolated from the International Space Station.</title>
        <authorList>
            <person name="Venkateswaran K."/>
            <person name="Simpson A."/>
        </authorList>
    </citation>
    <scope>NUCLEOTIDE SEQUENCE</scope>
    <source>
        <strain evidence="5">F6_2S_P_1</strain>
    </source>
</reference>
<dbReference type="RefSeq" id="WP_282910529.1">
    <property type="nucleotide sequence ID" value="NZ_JAGRPV010000001.1"/>
</dbReference>
<dbReference type="Proteomes" id="UP001161691">
    <property type="component" value="Unassembled WGS sequence"/>
</dbReference>
<keyword evidence="6" id="KW-1185">Reference proteome</keyword>
<protein>
    <submittedName>
        <fullName evidence="5">AraC family transcriptional regulator</fullName>
    </submittedName>
</protein>
<proteinExistence type="predicted"/>
<dbReference type="InterPro" id="IPR009057">
    <property type="entry name" value="Homeodomain-like_sf"/>
</dbReference>
<dbReference type="EMBL" id="JAGRPV010000001">
    <property type="protein sequence ID" value="MDI4647782.1"/>
    <property type="molecule type" value="Genomic_DNA"/>
</dbReference>
<keyword evidence="2" id="KW-0238">DNA-binding</keyword>
<dbReference type="InterPro" id="IPR018060">
    <property type="entry name" value="HTH_AraC"/>
</dbReference>
<evidence type="ECO:0000313" key="5">
    <source>
        <dbReference type="EMBL" id="MDI4647782.1"/>
    </source>
</evidence>
<evidence type="ECO:0000256" key="2">
    <source>
        <dbReference type="ARBA" id="ARBA00023125"/>
    </source>
</evidence>
<feature type="domain" description="HTH araC/xylS-type" evidence="4">
    <location>
        <begin position="171"/>
        <end position="269"/>
    </location>
</feature>
<dbReference type="PROSITE" id="PS01124">
    <property type="entry name" value="HTH_ARAC_FAMILY_2"/>
    <property type="match status" value="1"/>
</dbReference>